<gene>
    <name evidence="1" type="ordered locus">Ppro_1012</name>
</gene>
<evidence type="ECO:0000313" key="2">
    <source>
        <dbReference type="Proteomes" id="UP000006732"/>
    </source>
</evidence>
<dbReference type="HOGENOM" id="CLU_1650517_0_0_7"/>
<evidence type="ECO:0000313" key="1">
    <source>
        <dbReference type="EMBL" id="ABK98639.1"/>
    </source>
</evidence>
<name>A1AMR9_PELPD</name>
<protein>
    <submittedName>
        <fullName evidence="1">Uncharacterized protein</fullName>
    </submittedName>
</protein>
<accession>A1AMR9</accession>
<organism evidence="1 2">
    <name type="scientific">Pelobacter propionicus (strain DSM 2379 / NBRC 103807 / OttBd1)</name>
    <dbReference type="NCBI Taxonomy" id="338966"/>
    <lineage>
        <taxon>Bacteria</taxon>
        <taxon>Pseudomonadati</taxon>
        <taxon>Thermodesulfobacteriota</taxon>
        <taxon>Desulfuromonadia</taxon>
        <taxon>Desulfuromonadales</taxon>
        <taxon>Desulfuromonadaceae</taxon>
        <taxon>Pelobacter</taxon>
    </lineage>
</organism>
<dbReference type="EMBL" id="CP000482">
    <property type="protein sequence ID" value="ABK98639.1"/>
    <property type="molecule type" value="Genomic_DNA"/>
</dbReference>
<dbReference type="KEGG" id="ppd:Ppro_1012"/>
<keyword evidence="2" id="KW-1185">Reference proteome</keyword>
<dbReference type="AlphaFoldDB" id="A1AMR9"/>
<sequence length="160" mass="19149">MRPFSQQTTKKLLAWYTRQPEIERKECHVLQRKQINVMMNDARKRGEKVEDSGDVYYRAFIWGIERRMRLQDNRRLKSTDDLEEVTKQRIAVAKATAKAKPSPILDRLHADLLPVVIQLRKEGLSWQKVSNYLFEYHQLEVDRRYLHKVFTGHPEFPVEK</sequence>
<reference evidence="1 2" key="1">
    <citation type="submission" date="2006-10" db="EMBL/GenBank/DDBJ databases">
        <title>Complete sequence of chromosome of Pelobacter propionicus DSM 2379.</title>
        <authorList>
            <consortium name="US DOE Joint Genome Institute"/>
            <person name="Copeland A."/>
            <person name="Lucas S."/>
            <person name="Lapidus A."/>
            <person name="Barry K."/>
            <person name="Detter J.C."/>
            <person name="Glavina del Rio T."/>
            <person name="Hammon N."/>
            <person name="Israni S."/>
            <person name="Dalin E."/>
            <person name="Tice H."/>
            <person name="Pitluck S."/>
            <person name="Saunders E."/>
            <person name="Brettin T."/>
            <person name="Bruce D."/>
            <person name="Han C."/>
            <person name="Tapia R."/>
            <person name="Schmutz J."/>
            <person name="Larimer F."/>
            <person name="Land M."/>
            <person name="Hauser L."/>
            <person name="Kyrpides N."/>
            <person name="Kim E."/>
            <person name="Lovley D."/>
            <person name="Richardson P."/>
        </authorList>
    </citation>
    <scope>NUCLEOTIDE SEQUENCE [LARGE SCALE GENOMIC DNA]</scope>
    <source>
        <strain evidence="2">DSM 2379 / NBRC 103807 / OttBd1</strain>
    </source>
</reference>
<dbReference type="Proteomes" id="UP000006732">
    <property type="component" value="Chromosome"/>
</dbReference>
<proteinExistence type="predicted"/>